<name>A0A1A8XRZ3_9PROT</name>
<keyword evidence="2" id="KW-1185">Reference proteome</keyword>
<dbReference type="Proteomes" id="UP000199169">
    <property type="component" value="Unassembled WGS sequence"/>
</dbReference>
<evidence type="ECO:0008006" key="3">
    <source>
        <dbReference type="Google" id="ProtNLM"/>
    </source>
</evidence>
<dbReference type="EMBL" id="FLQX01000127">
    <property type="protein sequence ID" value="SBT07884.1"/>
    <property type="molecule type" value="Genomic_DNA"/>
</dbReference>
<dbReference type="RefSeq" id="WP_186407940.1">
    <property type="nucleotide sequence ID" value="NZ_FLQX01000127.1"/>
</dbReference>
<sequence length="177" mass="20202">MIDATDDLKDRLLVALVHSDAESRSDRANRLVWLSRFMQPSEIISGRLEPLSLLEEARVCYVNGHYIAVLLTATAFIEQTLVEELEDLAIIGPRETLAKATETARKAELFSVELLAATDDLRKIRNPFAHRKPDDHTQNLSTRFRVRKMHPKSVLEEDAQHAIETMYEYFSLTLKPA</sequence>
<protein>
    <recommendedName>
        <fullName evidence="3">DUF4145 domain-containing protein</fullName>
    </recommendedName>
</protein>
<proteinExistence type="predicted"/>
<evidence type="ECO:0000313" key="2">
    <source>
        <dbReference type="Proteomes" id="UP000199169"/>
    </source>
</evidence>
<reference evidence="1 2" key="1">
    <citation type="submission" date="2016-06" db="EMBL/GenBank/DDBJ databases">
        <authorList>
            <person name="Kjaerup R.B."/>
            <person name="Dalgaard T.S."/>
            <person name="Juul-Madsen H.R."/>
        </authorList>
    </citation>
    <scope>NUCLEOTIDE SEQUENCE [LARGE SCALE GENOMIC DNA]</scope>
    <source>
        <strain evidence="1">3</strain>
    </source>
</reference>
<accession>A0A1A8XRZ3</accession>
<gene>
    <name evidence="1" type="ORF">ACCAA_50117</name>
</gene>
<organism evidence="1 2">
    <name type="scientific">Candidatus Accumulibacter aalborgensis</name>
    <dbReference type="NCBI Taxonomy" id="1860102"/>
    <lineage>
        <taxon>Bacteria</taxon>
        <taxon>Pseudomonadati</taxon>
        <taxon>Pseudomonadota</taxon>
        <taxon>Betaproteobacteria</taxon>
        <taxon>Candidatus Accumulibacter</taxon>
    </lineage>
</organism>
<evidence type="ECO:0000313" key="1">
    <source>
        <dbReference type="EMBL" id="SBT07884.1"/>
    </source>
</evidence>
<dbReference type="AlphaFoldDB" id="A0A1A8XRZ3"/>